<dbReference type="AlphaFoldDB" id="A0A5E7FQD6"/>
<dbReference type="PROSITE" id="PS51257">
    <property type="entry name" value="PROKAR_LIPOPROTEIN"/>
    <property type="match status" value="1"/>
</dbReference>
<sequence length="387" mass="42043">MGWDRQPPDVVEAPASLVLGRWVVAAAGAVLACVLLFLLYASERVPHLQVLNVWALSGSPLLIWVLAFAARAYVYGGALSHHQFLEEEAQGAQQSWQDWAQRYLAVHGSCVLLPDQVCASLLTQGPRSLPPRTGLARRIAALPAQKEERAQAGLQLLFPALGPALQVLPAEQELRITLLSDVESGKYEALCDAFQQNWANTTRRAPPASVTLVAELSYQWIDEKLKTASTAFELILVLQVHGEAAYSDGLAALLLCPDSLALAWELSVKGGLLRPMPLDINQLKSELPLFLQTQTRARQATGLLADGADWQPLTGKIIAAGGIHGASLKVEQLWIQEFLCGLPGPFSSWLLAALGVEMARHQRRPLVVLTQDASRHWISTVSTGECV</sequence>
<reference evidence="2 3" key="1">
    <citation type="submission" date="2019-09" db="EMBL/GenBank/DDBJ databases">
        <authorList>
            <person name="Chandra G."/>
            <person name="Truman W A."/>
        </authorList>
    </citation>
    <scope>NUCLEOTIDE SEQUENCE [LARGE SCALE GENOMIC DNA]</scope>
    <source>
        <strain evidence="2">PS691</strain>
    </source>
</reference>
<keyword evidence="1" id="KW-0812">Transmembrane</keyword>
<name>A0A5E7FQD6_PSEFL</name>
<organism evidence="2 3">
    <name type="scientific">Pseudomonas fluorescens</name>
    <dbReference type="NCBI Taxonomy" id="294"/>
    <lineage>
        <taxon>Bacteria</taxon>
        <taxon>Pseudomonadati</taxon>
        <taxon>Pseudomonadota</taxon>
        <taxon>Gammaproteobacteria</taxon>
        <taxon>Pseudomonadales</taxon>
        <taxon>Pseudomonadaceae</taxon>
        <taxon>Pseudomonas</taxon>
    </lineage>
</organism>
<evidence type="ECO:0000313" key="3">
    <source>
        <dbReference type="Proteomes" id="UP000337909"/>
    </source>
</evidence>
<evidence type="ECO:0008006" key="4">
    <source>
        <dbReference type="Google" id="ProtNLM"/>
    </source>
</evidence>
<dbReference type="Proteomes" id="UP000337909">
    <property type="component" value="Unassembled WGS sequence"/>
</dbReference>
<accession>A0A5E7FQD6</accession>
<dbReference type="RefSeq" id="WP_224788315.1">
    <property type="nucleotide sequence ID" value="NZ_CABVHQ010000118.1"/>
</dbReference>
<keyword evidence="1" id="KW-1133">Transmembrane helix</keyword>
<protein>
    <recommendedName>
        <fullName evidence="4">Type VI secretion protein</fullName>
    </recommendedName>
</protein>
<feature type="transmembrane region" description="Helical" evidence="1">
    <location>
        <begin position="20"/>
        <end position="41"/>
    </location>
</feature>
<feature type="transmembrane region" description="Helical" evidence="1">
    <location>
        <begin position="53"/>
        <end position="74"/>
    </location>
</feature>
<gene>
    <name evidence="2" type="ORF">PS691_05694</name>
</gene>
<evidence type="ECO:0000313" key="2">
    <source>
        <dbReference type="EMBL" id="VVO40497.1"/>
    </source>
</evidence>
<proteinExistence type="predicted"/>
<evidence type="ECO:0000256" key="1">
    <source>
        <dbReference type="SAM" id="Phobius"/>
    </source>
</evidence>
<keyword evidence="1" id="KW-0472">Membrane</keyword>
<dbReference type="EMBL" id="CABVHQ010000118">
    <property type="protein sequence ID" value="VVO40497.1"/>
    <property type="molecule type" value="Genomic_DNA"/>
</dbReference>